<feature type="domain" description="GAG-pre-integrase" evidence="1">
    <location>
        <begin position="65"/>
        <end position="120"/>
    </location>
</feature>
<dbReference type="Proteomes" id="UP001630127">
    <property type="component" value="Unassembled WGS sequence"/>
</dbReference>
<accession>A0ABD2Y203</accession>
<keyword evidence="3" id="KW-1185">Reference proteome</keyword>
<gene>
    <name evidence="2" type="ORF">ACH5RR_039532</name>
</gene>
<organism evidence="2 3">
    <name type="scientific">Cinchona calisaya</name>
    <dbReference type="NCBI Taxonomy" id="153742"/>
    <lineage>
        <taxon>Eukaryota</taxon>
        <taxon>Viridiplantae</taxon>
        <taxon>Streptophyta</taxon>
        <taxon>Embryophyta</taxon>
        <taxon>Tracheophyta</taxon>
        <taxon>Spermatophyta</taxon>
        <taxon>Magnoliopsida</taxon>
        <taxon>eudicotyledons</taxon>
        <taxon>Gunneridae</taxon>
        <taxon>Pentapetalae</taxon>
        <taxon>asterids</taxon>
        <taxon>lamiids</taxon>
        <taxon>Gentianales</taxon>
        <taxon>Rubiaceae</taxon>
        <taxon>Cinchonoideae</taxon>
        <taxon>Cinchoneae</taxon>
        <taxon>Cinchona</taxon>
    </lineage>
</organism>
<protein>
    <recommendedName>
        <fullName evidence="1">GAG-pre-integrase domain-containing protein</fullName>
    </recommendedName>
</protein>
<sequence length="146" mass="16104">MVLVCIAHVGSSILYTNSRSLHLNNQCSVKFNATDFLVKDNLTGKTLLSIKTSRGLHSIPSHYVTPEPIALVACLDTAEVWHSRLCYPHPRTLTHLQATGVVHVSKKSFALCSSCQLEKSKRLPFQDVEALVTSIVVINRLPTLVL</sequence>
<evidence type="ECO:0000313" key="2">
    <source>
        <dbReference type="EMBL" id="KAL3500439.1"/>
    </source>
</evidence>
<dbReference type="EMBL" id="JBJUIK010000016">
    <property type="protein sequence ID" value="KAL3500439.1"/>
    <property type="molecule type" value="Genomic_DNA"/>
</dbReference>
<reference evidence="2 3" key="1">
    <citation type="submission" date="2024-11" db="EMBL/GenBank/DDBJ databases">
        <title>A near-complete genome assembly of Cinchona calisaya.</title>
        <authorList>
            <person name="Lian D.C."/>
            <person name="Zhao X.W."/>
            <person name="Wei L."/>
        </authorList>
    </citation>
    <scope>NUCLEOTIDE SEQUENCE [LARGE SCALE GENOMIC DNA]</scope>
    <source>
        <tissue evidence="2">Nenye</tissue>
    </source>
</reference>
<evidence type="ECO:0000259" key="1">
    <source>
        <dbReference type="Pfam" id="PF13976"/>
    </source>
</evidence>
<name>A0ABD2Y203_9GENT</name>
<comment type="caution">
    <text evidence="2">The sequence shown here is derived from an EMBL/GenBank/DDBJ whole genome shotgun (WGS) entry which is preliminary data.</text>
</comment>
<proteinExistence type="predicted"/>
<dbReference type="Pfam" id="PF13976">
    <property type="entry name" value="gag_pre-integrs"/>
    <property type="match status" value="1"/>
</dbReference>
<dbReference type="AlphaFoldDB" id="A0ABD2Y203"/>
<evidence type="ECO:0000313" key="3">
    <source>
        <dbReference type="Proteomes" id="UP001630127"/>
    </source>
</evidence>
<dbReference type="InterPro" id="IPR025724">
    <property type="entry name" value="GAG-pre-integrase_dom"/>
</dbReference>